<proteinExistence type="inferred from homology"/>
<dbReference type="Pfam" id="PF06607">
    <property type="entry name" value="Prokineticin"/>
    <property type="match status" value="1"/>
</dbReference>
<reference evidence="8" key="1">
    <citation type="submission" date="2023-07" db="EMBL/GenBank/DDBJ databases">
        <authorList>
            <person name="Stuckert A."/>
        </authorList>
    </citation>
    <scope>NUCLEOTIDE SEQUENCE</scope>
</reference>
<evidence type="ECO:0000256" key="2">
    <source>
        <dbReference type="ARBA" id="ARBA00010879"/>
    </source>
</evidence>
<dbReference type="PANTHER" id="PTHR37984:SF5">
    <property type="entry name" value="PROTEIN NYNRIN-LIKE"/>
    <property type="match status" value="1"/>
</dbReference>
<protein>
    <recommendedName>
        <fullName evidence="3">ribonuclease H</fullName>
        <ecNumber evidence="3">3.1.26.4</ecNumber>
    </recommendedName>
</protein>
<keyword evidence="5" id="KW-1015">Disulfide bond</keyword>
<evidence type="ECO:0000256" key="5">
    <source>
        <dbReference type="ARBA" id="ARBA00023157"/>
    </source>
</evidence>
<keyword evidence="6" id="KW-0511">Multifunctional enzyme</keyword>
<dbReference type="Pfam" id="PF00078">
    <property type="entry name" value="RVT_1"/>
    <property type="match status" value="1"/>
</dbReference>
<dbReference type="CDD" id="cd09274">
    <property type="entry name" value="RNase_HI_RT_Ty3"/>
    <property type="match status" value="1"/>
</dbReference>
<name>A0ABN9MEF1_9NEOB</name>
<dbReference type="InterPro" id="IPR043502">
    <property type="entry name" value="DNA/RNA_pol_sf"/>
</dbReference>
<dbReference type="InterPro" id="IPR023569">
    <property type="entry name" value="Prokineticin_domain"/>
</dbReference>
<dbReference type="PROSITE" id="PS50878">
    <property type="entry name" value="RT_POL"/>
    <property type="match status" value="1"/>
</dbReference>
<dbReference type="Proteomes" id="UP001176940">
    <property type="component" value="Unassembled WGS sequence"/>
</dbReference>
<sequence>MNAYPMARVDELLDRLAGAKYLTIIDLCKGYWQIPLSPDAIPKSAFVIPFGLFQFRVMPFGIKTAPATFQRLADRLLDGLQDYACAYLDDIAIYSMTWEEHLNHLETVLDRIHKTRITLNPNKCHVGKAEVQYLGHWVGSGKQRPEPAKIEAIAKWPTPRTKTQVMAFLGTAGYYRKFVPNYSSVAKPLTDLTRKNQPRQVTWTPECEEAFRQLKDALTNTPVLAAPDPTKRFLVHTDASMFGLGAVLSQVGPDGQEHPVAYLSRKLLPREVSYVAIEKECLAIVWALKKLQPYLYGRQFSLLTDHNPLVWLNRVSGDNARLLRWSLALQPLDFTIHYRPSKQNGNNCGLSTALQNAVDKPLMTACERDLQCGVGSCCAISLWLRGLRMCTPMGQEGEECHPFSHKIPFHGKRLHHTCPCIPSLVCSKIHNGKYRCSIDFKNMDFQ</sequence>
<keyword evidence="4" id="KW-0964">Secreted</keyword>
<dbReference type="EC" id="3.1.26.4" evidence="3"/>
<dbReference type="SUPFAM" id="SSF57190">
    <property type="entry name" value="Colipase-like"/>
    <property type="match status" value="2"/>
</dbReference>
<accession>A0ABN9MEF1</accession>
<comment type="subcellular location">
    <subcellularLocation>
        <location evidence="1">Secreted</location>
    </subcellularLocation>
</comment>
<comment type="similarity">
    <text evidence="2">Belongs to the beta type-B retroviral polymerase family. HERV class-II K(HML-2) pol subfamily.</text>
</comment>
<evidence type="ECO:0000313" key="8">
    <source>
        <dbReference type="EMBL" id="CAJ0963135.1"/>
    </source>
</evidence>
<dbReference type="PANTHER" id="PTHR37984">
    <property type="entry name" value="PROTEIN CBG26694"/>
    <property type="match status" value="1"/>
</dbReference>
<dbReference type="Gene3D" id="3.10.10.10">
    <property type="entry name" value="HIV Type 1 Reverse Transcriptase, subunit A, domain 1"/>
    <property type="match status" value="1"/>
</dbReference>
<evidence type="ECO:0000256" key="4">
    <source>
        <dbReference type="ARBA" id="ARBA00022525"/>
    </source>
</evidence>
<keyword evidence="9" id="KW-1185">Reference proteome</keyword>
<gene>
    <name evidence="8" type="ORF">RIMI_LOCUS18561523</name>
</gene>
<dbReference type="InterPro" id="IPR043128">
    <property type="entry name" value="Rev_trsase/Diguanyl_cyclase"/>
</dbReference>
<comment type="caution">
    <text evidence="8">The sequence shown here is derived from an EMBL/GenBank/DDBJ whole genome shotgun (WGS) entry which is preliminary data.</text>
</comment>
<evidence type="ECO:0000256" key="3">
    <source>
        <dbReference type="ARBA" id="ARBA00012180"/>
    </source>
</evidence>
<evidence type="ECO:0000259" key="7">
    <source>
        <dbReference type="PROSITE" id="PS50878"/>
    </source>
</evidence>
<evidence type="ECO:0000256" key="1">
    <source>
        <dbReference type="ARBA" id="ARBA00004613"/>
    </source>
</evidence>
<dbReference type="EMBL" id="CAUEEQ010056934">
    <property type="protein sequence ID" value="CAJ0963135.1"/>
    <property type="molecule type" value="Genomic_DNA"/>
</dbReference>
<evidence type="ECO:0000313" key="9">
    <source>
        <dbReference type="Proteomes" id="UP001176940"/>
    </source>
</evidence>
<feature type="domain" description="Reverse transcriptase" evidence="7">
    <location>
        <begin position="1"/>
        <end position="138"/>
    </location>
</feature>
<dbReference type="InterPro" id="IPR050951">
    <property type="entry name" value="Retrovirus_Pol_polyprotein"/>
</dbReference>
<dbReference type="InterPro" id="IPR041577">
    <property type="entry name" value="RT_RNaseH_2"/>
</dbReference>
<dbReference type="CDD" id="cd01647">
    <property type="entry name" value="RT_LTR"/>
    <property type="match status" value="1"/>
</dbReference>
<dbReference type="Gene3D" id="2.10.80.10">
    <property type="entry name" value="Lipase, subunit A"/>
    <property type="match status" value="1"/>
</dbReference>
<dbReference type="Gene3D" id="3.30.70.270">
    <property type="match status" value="2"/>
</dbReference>
<dbReference type="Pfam" id="PF17919">
    <property type="entry name" value="RT_RNaseH_2"/>
    <property type="match status" value="1"/>
</dbReference>
<dbReference type="SUPFAM" id="SSF56672">
    <property type="entry name" value="DNA/RNA polymerases"/>
    <property type="match status" value="1"/>
</dbReference>
<evidence type="ECO:0000256" key="6">
    <source>
        <dbReference type="ARBA" id="ARBA00023268"/>
    </source>
</evidence>
<dbReference type="InterPro" id="IPR000477">
    <property type="entry name" value="RT_dom"/>
</dbReference>
<organism evidence="8 9">
    <name type="scientific">Ranitomeya imitator</name>
    <name type="common">mimic poison frog</name>
    <dbReference type="NCBI Taxonomy" id="111125"/>
    <lineage>
        <taxon>Eukaryota</taxon>
        <taxon>Metazoa</taxon>
        <taxon>Chordata</taxon>
        <taxon>Craniata</taxon>
        <taxon>Vertebrata</taxon>
        <taxon>Euteleostomi</taxon>
        <taxon>Amphibia</taxon>
        <taxon>Batrachia</taxon>
        <taxon>Anura</taxon>
        <taxon>Neobatrachia</taxon>
        <taxon>Hyloidea</taxon>
        <taxon>Dendrobatidae</taxon>
        <taxon>Dendrobatinae</taxon>
        <taxon>Ranitomeya</taxon>
    </lineage>
</organism>